<name>A0A839UU32_9PROT</name>
<dbReference type="GO" id="GO:0005737">
    <property type="term" value="C:cytoplasm"/>
    <property type="evidence" value="ECO:0007669"/>
    <property type="project" value="UniProtKB-ARBA"/>
</dbReference>
<dbReference type="GO" id="GO:0019843">
    <property type="term" value="F:rRNA binding"/>
    <property type="evidence" value="ECO:0007669"/>
    <property type="project" value="UniProtKB-UniRule"/>
</dbReference>
<dbReference type="Pfam" id="PF00253">
    <property type="entry name" value="Ribosomal_S14"/>
    <property type="match status" value="1"/>
</dbReference>
<dbReference type="InterPro" id="IPR018271">
    <property type="entry name" value="Ribosomal_uS14_CS"/>
</dbReference>
<dbReference type="PROSITE" id="PS00527">
    <property type="entry name" value="RIBOSOMAL_S14"/>
    <property type="match status" value="1"/>
</dbReference>
<dbReference type="Gene3D" id="1.10.287.1480">
    <property type="match status" value="1"/>
</dbReference>
<evidence type="ECO:0000256" key="2">
    <source>
        <dbReference type="ARBA" id="ARBA00009083"/>
    </source>
</evidence>
<evidence type="ECO:0000256" key="3">
    <source>
        <dbReference type="ARBA" id="ARBA00022980"/>
    </source>
</evidence>
<comment type="similarity">
    <text evidence="2 7">Belongs to the universal ribosomal protein uS14 family.</text>
</comment>
<dbReference type="Proteomes" id="UP000557688">
    <property type="component" value="Unassembled WGS sequence"/>
</dbReference>
<reference evidence="10 12" key="1">
    <citation type="submission" date="2020-06" db="EMBL/GenBank/DDBJ databases">
        <title>Description of novel acetic acid bacteria.</title>
        <authorList>
            <person name="Sombolestani A."/>
        </authorList>
    </citation>
    <scope>NUCLEOTIDE SEQUENCE [LARGE SCALE GENOMIC DNA]</scope>
    <source>
        <strain evidence="10 12">LMG 26838</strain>
    </source>
</reference>
<dbReference type="GO" id="GO:0003735">
    <property type="term" value="F:structural constituent of ribosome"/>
    <property type="evidence" value="ECO:0007669"/>
    <property type="project" value="InterPro"/>
</dbReference>
<feature type="region of interest" description="Disordered" evidence="8">
    <location>
        <begin position="1"/>
        <end position="23"/>
    </location>
</feature>
<evidence type="ECO:0000313" key="9">
    <source>
        <dbReference type="EMBL" id="MBB3173307.1"/>
    </source>
</evidence>
<evidence type="ECO:0000256" key="7">
    <source>
        <dbReference type="HAMAP-Rule" id="MF_00537"/>
    </source>
</evidence>
<dbReference type="GO" id="GO:0006412">
    <property type="term" value="P:translation"/>
    <property type="evidence" value="ECO:0007669"/>
    <property type="project" value="UniProtKB-UniRule"/>
</dbReference>
<feature type="compositionally biased region" description="Basic and acidic residues" evidence="8">
    <location>
        <begin position="11"/>
        <end position="20"/>
    </location>
</feature>
<dbReference type="NCBIfam" id="NF006477">
    <property type="entry name" value="PRK08881.1"/>
    <property type="match status" value="1"/>
</dbReference>
<keyword evidence="4 7" id="KW-0687">Ribonucleoprotein</keyword>
<evidence type="ECO:0000256" key="1">
    <source>
        <dbReference type="ARBA" id="ARBA00003686"/>
    </source>
</evidence>
<dbReference type="GO" id="GO:0015935">
    <property type="term" value="C:small ribosomal subunit"/>
    <property type="evidence" value="ECO:0007669"/>
    <property type="project" value="TreeGrafter"/>
</dbReference>
<comment type="subunit">
    <text evidence="6 7">Part of the 30S ribosomal subunit. Contacts proteins S3 and S10.</text>
</comment>
<keyword evidence="3 7" id="KW-0689">Ribosomal protein</keyword>
<comment type="caution">
    <text evidence="9">The sequence shown here is derived from an EMBL/GenBank/DDBJ whole genome shotgun (WGS) entry which is preliminary data.</text>
</comment>
<evidence type="ECO:0000313" key="11">
    <source>
        <dbReference type="Proteomes" id="UP000557688"/>
    </source>
</evidence>
<dbReference type="AlphaFoldDB" id="A0A839UU32"/>
<gene>
    <name evidence="7 10" type="primary">rpsN</name>
    <name evidence="9" type="ORF">FHR90_001125</name>
    <name evidence="10" type="ORF">HUK83_00390</name>
</gene>
<organism evidence="9 11">
    <name type="scientific">Endobacter medicaginis</name>
    <dbReference type="NCBI Taxonomy" id="1181271"/>
    <lineage>
        <taxon>Bacteria</taxon>
        <taxon>Pseudomonadati</taxon>
        <taxon>Pseudomonadota</taxon>
        <taxon>Alphaproteobacteria</taxon>
        <taxon>Acetobacterales</taxon>
        <taxon>Acetobacteraceae</taxon>
        <taxon>Endobacter</taxon>
    </lineage>
</organism>
<evidence type="ECO:0000256" key="8">
    <source>
        <dbReference type="SAM" id="MobiDB-lite"/>
    </source>
</evidence>
<keyword evidence="11" id="KW-1185">Reference proteome</keyword>
<accession>A0A839UU32</accession>
<evidence type="ECO:0000256" key="5">
    <source>
        <dbReference type="ARBA" id="ARBA00035167"/>
    </source>
</evidence>
<dbReference type="FunFam" id="1.10.287.1480:FF:000001">
    <property type="entry name" value="30S ribosomal protein S14"/>
    <property type="match status" value="1"/>
</dbReference>
<dbReference type="RefSeq" id="WP_176621560.1">
    <property type="nucleotide sequence ID" value="NZ_JABXXQ010000002.1"/>
</dbReference>
<evidence type="ECO:0000256" key="6">
    <source>
        <dbReference type="ARBA" id="ARBA00047110"/>
    </source>
</evidence>
<dbReference type="Proteomes" id="UP000565205">
    <property type="component" value="Unassembled WGS sequence"/>
</dbReference>
<dbReference type="PANTHER" id="PTHR19836:SF19">
    <property type="entry name" value="SMALL RIBOSOMAL SUBUNIT PROTEIN US14M"/>
    <property type="match status" value="1"/>
</dbReference>
<evidence type="ECO:0000313" key="10">
    <source>
        <dbReference type="EMBL" id="NVN28804.1"/>
    </source>
</evidence>
<protein>
    <recommendedName>
        <fullName evidence="5 7">Small ribosomal subunit protein uS14</fullName>
    </recommendedName>
</protein>
<dbReference type="EMBL" id="JABXXQ010000002">
    <property type="protein sequence ID" value="NVN28804.1"/>
    <property type="molecule type" value="Genomic_DNA"/>
</dbReference>
<dbReference type="InterPro" id="IPR023036">
    <property type="entry name" value="Ribosomal_uS14_bac/plastid"/>
</dbReference>
<evidence type="ECO:0000313" key="12">
    <source>
        <dbReference type="Proteomes" id="UP000565205"/>
    </source>
</evidence>
<reference evidence="9 11" key="2">
    <citation type="submission" date="2020-08" db="EMBL/GenBank/DDBJ databases">
        <title>Genomic Encyclopedia of Type Strains, Phase III (KMG-III): the genomes of soil and plant-associated and newly described type strains.</title>
        <authorList>
            <person name="Whitman W."/>
        </authorList>
    </citation>
    <scope>NUCLEOTIDE SEQUENCE [LARGE SCALE GENOMIC DNA]</scope>
    <source>
        <strain evidence="9 11">CECT 8088</strain>
    </source>
</reference>
<sequence length="101" mass="11454">MAKVSAVNRNAKRERMAARDKSKRTALKTIVMDRSLPVEERFDASLKLAELPRNGSRVRVKLRCALTGRSHANYRKFKLCRIALRDLANSGQIPGMVKSSW</sequence>
<dbReference type="InterPro" id="IPR001209">
    <property type="entry name" value="Ribosomal_uS14"/>
</dbReference>
<dbReference type="PANTHER" id="PTHR19836">
    <property type="entry name" value="30S RIBOSOMAL PROTEIN S14"/>
    <property type="match status" value="1"/>
</dbReference>
<proteinExistence type="inferred from homology"/>
<keyword evidence="7" id="KW-0694">RNA-binding</keyword>
<dbReference type="SUPFAM" id="SSF57716">
    <property type="entry name" value="Glucocorticoid receptor-like (DNA-binding domain)"/>
    <property type="match status" value="1"/>
</dbReference>
<evidence type="ECO:0000256" key="4">
    <source>
        <dbReference type="ARBA" id="ARBA00023274"/>
    </source>
</evidence>
<keyword evidence="7" id="KW-0699">rRNA-binding</keyword>
<comment type="function">
    <text evidence="1 7">Binds 16S rRNA, required for the assembly of 30S particles and may also be responsible for determining the conformation of the 16S rRNA at the A site.</text>
</comment>
<dbReference type="HAMAP" id="MF_00537">
    <property type="entry name" value="Ribosomal_uS14_1"/>
    <property type="match status" value="1"/>
</dbReference>
<dbReference type="EMBL" id="JACHXV010000003">
    <property type="protein sequence ID" value="MBB3173307.1"/>
    <property type="molecule type" value="Genomic_DNA"/>
</dbReference>